<sequence length="82" mass="9238">MNIDPSRCAKCGKEFPSIHFQPGMDLTDTAPCDVTGTVRNPATGKEEKRVLFVCRPCRQSIGGWRESEKFVQDFFKEREGNG</sequence>
<comment type="caution">
    <text evidence="1">The sequence shown here is derived from an EMBL/GenBank/DDBJ whole genome shotgun (WGS) entry which is preliminary data.</text>
</comment>
<dbReference type="RefSeq" id="WP_171433077.1">
    <property type="nucleotide sequence ID" value="NZ_JABFJV010000012.1"/>
</dbReference>
<organism evidence="1 2">
    <name type="scientific">Corallococcus exercitus</name>
    <dbReference type="NCBI Taxonomy" id="2316736"/>
    <lineage>
        <taxon>Bacteria</taxon>
        <taxon>Pseudomonadati</taxon>
        <taxon>Myxococcota</taxon>
        <taxon>Myxococcia</taxon>
        <taxon>Myxococcales</taxon>
        <taxon>Cystobacterineae</taxon>
        <taxon>Myxococcaceae</taxon>
        <taxon>Corallococcus</taxon>
    </lineage>
</organism>
<dbReference type="AlphaFoldDB" id="A0A7Y4KEK7"/>
<keyword evidence="2" id="KW-1185">Reference proteome</keyword>
<dbReference type="Proteomes" id="UP000563426">
    <property type="component" value="Unassembled WGS sequence"/>
</dbReference>
<name>A0A7Y4KEK7_9BACT</name>
<proteinExistence type="predicted"/>
<protein>
    <submittedName>
        <fullName evidence="1">Uncharacterized protein</fullName>
    </submittedName>
</protein>
<reference evidence="1 2" key="1">
    <citation type="submission" date="2020-05" db="EMBL/GenBank/DDBJ databases">
        <authorList>
            <person name="Whitworth D."/>
        </authorList>
    </citation>
    <scope>NUCLEOTIDE SEQUENCE [LARGE SCALE GENOMIC DNA]</scope>
    <source>
        <strain evidence="1 2">AB043B</strain>
    </source>
</reference>
<accession>A0A7Y4KEK7</accession>
<dbReference type="EMBL" id="JABFJV010000012">
    <property type="protein sequence ID" value="NOK32365.1"/>
    <property type="molecule type" value="Genomic_DNA"/>
</dbReference>
<gene>
    <name evidence="1" type="ORF">HMI49_04010</name>
</gene>
<evidence type="ECO:0000313" key="2">
    <source>
        <dbReference type="Proteomes" id="UP000563426"/>
    </source>
</evidence>
<evidence type="ECO:0000313" key="1">
    <source>
        <dbReference type="EMBL" id="NOK32365.1"/>
    </source>
</evidence>